<proteinExistence type="predicted"/>
<dbReference type="OrthoDB" id="2583024at2"/>
<feature type="chain" id="PRO_5008536132" description="DUF3299 domain-containing protein" evidence="1">
    <location>
        <begin position="24"/>
        <end position="141"/>
    </location>
</feature>
<geneLocation type="plasmid" evidence="2">
    <name>unnamed1</name>
</geneLocation>
<keyword evidence="1" id="KW-0732">Signal</keyword>
<keyword evidence="2" id="KW-0614">Plasmid</keyword>
<organism evidence="2">
    <name type="scientific">Microvirga ossetica</name>
    <dbReference type="NCBI Taxonomy" id="1882682"/>
    <lineage>
        <taxon>Bacteria</taxon>
        <taxon>Pseudomonadati</taxon>
        <taxon>Pseudomonadota</taxon>
        <taxon>Alphaproteobacteria</taxon>
        <taxon>Hyphomicrobiales</taxon>
        <taxon>Methylobacteriaceae</taxon>
        <taxon>Microvirga</taxon>
    </lineage>
</organism>
<feature type="signal peptide" evidence="1">
    <location>
        <begin position="1"/>
        <end position="23"/>
    </location>
</feature>
<accession>A0A1B2ERD9</accession>
<sequence>MLTRRAAALAFAGLPLLSRTSFATERIRMFELYKDDMSFSKRAYELQGKAIEIQGFMAPHLKVASDFFILSNTPVETCPFCASEGDWIDSIVFVRMKSRGEAISPGRVINTVGRLEIGAETDAETGFVSRVRLVDAAVRLA</sequence>
<reference evidence="2" key="1">
    <citation type="submission" date="2016-07" db="EMBL/GenBank/DDBJ databases">
        <title>Microvirga ossetica sp. nov. a new species of rhizobia isolated from root nodules of the legume species Vicia alpestris Steven originated from North Ossetia region in the Caucasus.</title>
        <authorList>
            <person name="Safronova V.I."/>
            <person name="Kuznetsova I.G."/>
            <person name="Sazanova A.L."/>
            <person name="Belimov A."/>
            <person name="Andronov E."/>
            <person name="Osledkin Y.S."/>
            <person name="Onishchuk O.P."/>
            <person name="Kurchak O.N."/>
            <person name="Shaposhnikov A.I."/>
            <person name="Willems A."/>
            <person name="Tikhonovich I.A."/>
        </authorList>
    </citation>
    <scope>NUCLEOTIDE SEQUENCE [LARGE SCALE GENOMIC DNA]</scope>
    <source>
        <strain evidence="2">V5/3M</strain>
        <plasmid evidence="2">unnamed1</plasmid>
    </source>
</reference>
<protein>
    <recommendedName>
        <fullName evidence="3">DUF3299 domain-containing protein</fullName>
    </recommendedName>
</protein>
<dbReference type="EMBL" id="CP016617">
    <property type="protein sequence ID" value="ANY82554.1"/>
    <property type="molecule type" value="Genomic_DNA"/>
</dbReference>
<evidence type="ECO:0000313" key="2">
    <source>
        <dbReference type="EMBL" id="ANY82554.1"/>
    </source>
</evidence>
<dbReference type="RefSeq" id="WP_099513662.1">
    <property type="nucleotide sequence ID" value="NZ_CP016617.1"/>
</dbReference>
<dbReference type="AlphaFoldDB" id="A0A1B2ERD9"/>
<dbReference type="KEGG" id="moc:BB934_30210"/>
<evidence type="ECO:0000256" key="1">
    <source>
        <dbReference type="SAM" id="SignalP"/>
    </source>
</evidence>
<name>A0A1B2ERD9_9HYPH</name>
<evidence type="ECO:0008006" key="3">
    <source>
        <dbReference type="Google" id="ProtNLM"/>
    </source>
</evidence>
<gene>
    <name evidence="2" type="ORF">BB934_30210</name>
</gene>